<reference evidence="3 4" key="1">
    <citation type="submission" date="2018-03" db="EMBL/GenBank/DDBJ databases">
        <title>Genomes of Pezizomycetes fungi and the evolution of truffles.</title>
        <authorList>
            <person name="Murat C."/>
            <person name="Payen T."/>
            <person name="Noel B."/>
            <person name="Kuo A."/>
            <person name="Martin F.M."/>
        </authorList>
    </citation>
    <scope>NUCLEOTIDE SEQUENCE [LARGE SCALE GENOMIC DNA]</scope>
    <source>
        <strain evidence="3">091103-1</strain>
    </source>
</reference>
<accession>A0A317SJG9</accession>
<evidence type="ECO:0000256" key="2">
    <source>
        <dbReference type="SAM" id="SignalP"/>
    </source>
</evidence>
<protein>
    <recommendedName>
        <fullName evidence="5">Hydrophobin</fullName>
    </recommendedName>
</protein>
<comment type="caution">
    <text evidence="3">The sequence shown here is derived from an EMBL/GenBank/DDBJ whole genome shotgun (WGS) entry which is preliminary data.</text>
</comment>
<gene>
    <name evidence="3" type="ORF">C7212DRAFT_364988</name>
</gene>
<dbReference type="EMBL" id="PYWC01000060">
    <property type="protein sequence ID" value="PWW74533.1"/>
    <property type="molecule type" value="Genomic_DNA"/>
</dbReference>
<proteinExistence type="predicted"/>
<evidence type="ECO:0000256" key="1">
    <source>
        <dbReference type="SAM" id="MobiDB-lite"/>
    </source>
</evidence>
<dbReference type="AlphaFoldDB" id="A0A317SJG9"/>
<keyword evidence="4" id="KW-1185">Reference proteome</keyword>
<feature type="chain" id="PRO_5016407434" description="Hydrophobin" evidence="2">
    <location>
        <begin position="23"/>
        <end position="159"/>
    </location>
</feature>
<sequence length="159" mass="16769">MAPVLLRTLPGILVLGIPGVSGRHWATIDPRGHEQGEEQAARTQAPAPGSIDAEKPTTGCEVQLACGSEGDGSGESVTCCDTMGTGSVHERVLVRLPGSHGEDLPPPLSATDEVALPDTRELACEHAFGTYIVGGSVSPRGREEIDWGWESWETLWCSP</sequence>
<feature type="region of interest" description="Disordered" evidence="1">
    <location>
        <begin position="26"/>
        <end position="56"/>
    </location>
</feature>
<organism evidence="3 4">
    <name type="scientific">Tuber magnatum</name>
    <name type="common">white Piedmont truffle</name>
    <dbReference type="NCBI Taxonomy" id="42249"/>
    <lineage>
        <taxon>Eukaryota</taxon>
        <taxon>Fungi</taxon>
        <taxon>Dikarya</taxon>
        <taxon>Ascomycota</taxon>
        <taxon>Pezizomycotina</taxon>
        <taxon>Pezizomycetes</taxon>
        <taxon>Pezizales</taxon>
        <taxon>Tuberaceae</taxon>
        <taxon>Tuber</taxon>
    </lineage>
</organism>
<keyword evidence="2" id="KW-0732">Signal</keyword>
<evidence type="ECO:0000313" key="3">
    <source>
        <dbReference type="EMBL" id="PWW74533.1"/>
    </source>
</evidence>
<evidence type="ECO:0000313" key="4">
    <source>
        <dbReference type="Proteomes" id="UP000246991"/>
    </source>
</evidence>
<dbReference type="Proteomes" id="UP000246991">
    <property type="component" value="Unassembled WGS sequence"/>
</dbReference>
<feature type="compositionally biased region" description="Basic and acidic residues" evidence="1">
    <location>
        <begin position="30"/>
        <end position="40"/>
    </location>
</feature>
<name>A0A317SJG9_9PEZI</name>
<evidence type="ECO:0008006" key="5">
    <source>
        <dbReference type="Google" id="ProtNLM"/>
    </source>
</evidence>
<feature type="signal peptide" evidence="2">
    <location>
        <begin position="1"/>
        <end position="22"/>
    </location>
</feature>